<dbReference type="EMBL" id="JARXIC010000006">
    <property type="protein sequence ID" value="MDQ8193792.1"/>
    <property type="molecule type" value="Genomic_DNA"/>
</dbReference>
<keyword evidence="1" id="KW-0808">Transferase</keyword>
<gene>
    <name evidence="2" type="ORF">QEH59_05120</name>
</gene>
<dbReference type="CDD" id="cd03801">
    <property type="entry name" value="GT4_PimA-like"/>
    <property type="match status" value="1"/>
</dbReference>
<dbReference type="Pfam" id="PF13692">
    <property type="entry name" value="Glyco_trans_1_4"/>
    <property type="match status" value="1"/>
</dbReference>
<dbReference type="Gene3D" id="3.40.50.2000">
    <property type="entry name" value="Glycogen Phosphorylase B"/>
    <property type="match status" value="1"/>
</dbReference>
<dbReference type="SUPFAM" id="SSF53756">
    <property type="entry name" value="UDP-Glycosyltransferase/glycogen phosphorylase"/>
    <property type="match status" value="1"/>
</dbReference>
<name>A0ABU1AGH5_9BACT</name>
<accession>A0ABU1AGH5</accession>
<comment type="caution">
    <text evidence="2">The sequence shown here is derived from an EMBL/GenBank/DDBJ whole genome shotgun (WGS) entry which is preliminary data.</text>
</comment>
<reference evidence="2 3" key="1">
    <citation type="submission" date="2023-04" db="EMBL/GenBank/DDBJ databases">
        <title>A novel bacteria isolated from coastal sediment.</title>
        <authorList>
            <person name="Liu X.-J."/>
            <person name="Du Z.-J."/>
        </authorList>
    </citation>
    <scope>NUCLEOTIDE SEQUENCE [LARGE SCALE GENOMIC DNA]</scope>
    <source>
        <strain evidence="2 3">SDUM461004</strain>
    </source>
</reference>
<dbReference type="PANTHER" id="PTHR46401:SF2">
    <property type="entry name" value="GLYCOSYLTRANSFERASE WBBK-RELATED"/>
    <property type="match status" value="1"/>
</dbReference>
<organism evidence="2 3">
    <name type="scientific">Thalassobacterium sedimentorum</name>
    <dbReference type="NCBI Taxonomy" id="3041258"/>
    <lineage>
        <taxon>Bacteria</taxon>
        <taxon>Pseudomonadati</taxon>
        <taxon>Verrucomicrobiota</taxon>
        <taxon>Opitutia</taxon>
        <taxon>Puniceicoccales</taxon>
        <taxon>Coraliomargaritaceae</taxon>
        <taxon>Thalassobacterium</taxon>
    </lineage>
</organism>
<evidence type="ECO:0000313" key="3">
    <source>
        <dbReference type="Proteomes" id="UP001243717"/>
    </source>
</evidence>
<dbReference type="RefSeq" id="WP_308984279.1">
    <property type="nucleotide sequence ID" value="NZ_JARXIC010000006.1"/>
</dbReference>
<keyword evidence="3" id="KW-1185">Reference proteome</keyword>
<dbReference type="PANTHER" id="PTHR46401">
    <property type="entry name" value="GLYCOSYLTRANSFERASE WBBK-RELATED"/>
    <property type="match status" value="1"/>
</dbReference>
<protein>
    <submittedName>
        <fullName evidence="2">Glycosyltransferase family 4 protein</fullName>
    </submittedName>
</protein>
<sequence length="401" mass="45978">MSDKPRAFLFMPYIPFPVDRGTYQRVYHLFVELAKSFDIDLACLQEDPERDMVPFVAYTKRRIAIPFKNAPWQKLFPDRLLNPLPTTVAHWQVHGVSEALHAFVAGQDYQRVIFIDLVLWPYIKELFPAHPNVIMDRSRVDWLFQTEELNTLSLSFRERLLRKENLRKIAQLEREAYAAIAGMIVCGWDDRDFLQKKLGKSDKIFVLANGFNEVFFDASTHPRQLTEAPSFLFCGALDYSPNVDAINWFADEIWPLVHRAMPDAVWRIIGKSPDARSQAWGQLEGVDLVGEVPDVRPYYQSSWAQVVPLRIGGGTRLKIVESLGMRCPVLSTTLGAQGLDLPPEESILLADDPQHFANALIRVLQDPELRQNLETNGLAVVQANYRWEQLGQKLTNYIQNL</sequence>
<dbReference type="Proteomes" id="UP001243717">
    <property type="component" value="Unassembled WGS sequence"/>
</dbReference>
<evidence type="ECO:0000256" key="1">
    <source>
        <dbReference type="ARBA" id="ARBA00022679"/>
    </source>
</evidence>
<proteinExistence type="predicted"/>
<evidence type="ECO:0000313" key="2">
    <source>
        <dbReference type="EMBL" id="MDQ8193792.1"/>
    </source>
</evidence>